<feature type="chain" id="PRO_5045317657" description="YHYH domain-containing protein" evidence="1">
    <location>
        <begin position="25"/>
        <end position="185"/>
    </location>
</feature>
<keyword evidence="1" id="KW-0732">Signal</keyword>
<evidence type="ECO:0000259" key="2">
    <source>
        <dbReference type="Pfam" id="PF14240"/>
    </source>
</evidence>
<dbReference type="InterPro" id="IPR025924">
    <property type="entry name" value="YHYH_dom"/>
</dbReference>
<comment type="caution">
    <text evidence="3">The sequence shown here is derived from an EMBL/GenBank/DDBJ whole genome shotgun (WGS) entry which is preliminary data.</text>
</comment>
<evidence type="ECO:0000256" key="1">
    <source>
        <dbReference type="SAM" id="SignalP"/>
    </source>
</evidence>
<organism evidence="3 4">
    <name type="scientific">Tegillarca granosa</name>
    <name type="common">Malaysian cockle</name>
    <name type="synonym">Anadara granosa</name>
    <dbReference type="NCBI Taxonomy" id="220873"/>
    <lineage>
        <taxon>Eukaryota</taxon>
        <taxon>Metazoa</taxon>
        <taxon>Spiralia</taxon>
        <taxon>Lophotrochozoa</taxon>
        <taxon>Mollusca</taxon>
        <taxon>Bivalvia</taxon>
        <taxon>Autobranchia</taxon>
        <taxon>Pteriomorphia</taxon>
        <taxon>Arcoida</taxon>
        <taxon>Arcoidea</taxon>
        <taxon>Arcidae</taxon>
        <taxon>Tegillarca</taxon>
    </lineage>
</organism>
<keyword evidence="4" id="KW-1185">Reference proteome</keyword>
<evidence type="ECO:0000313" key="3">
    <source>
        <dbReference type="EMBL" id="KAJ8301945.1"/>
    </source>
</evidence>
<proteinExistence type="predicted"/>
<reference evidence="3 4" key="1">
    <citation type="submission" date="2022-12" db="EMBL/GenBank/DDBJ databases">
        <title>Chromosome-level genome of Tegillarca granosa.</title>
        <authorList>
            <person name="Kim J."/>
        </authorList>
    </citation>
    <scope>NUCLEOTIDE SEQUENCE [LARGE SCALE GENOMIC DNA]</scope>
    <source>
        <strain evidence="3">Teg-2019</strain>
        <tissue evidence="3">Adductor muscle</tissue>
    </source>
</reference>
<feature type="domain" description="YHYH" evidence="2">
    <location>
        <begin position="4"/>
        <end position="88"/>
    </location>
</feature>
<name>A0ABQ9EEM1_TEGGR</name>
<accession>A0ABQ9EEM1</accession>
<protein>
    <recommendedName>
        <fullName evidence="2">YHYH domain-containing protein</fullName>
    </recommendedName>
</protein>
<dbReference type="Pfam" id="PF14240">
    <property type="entry name" value="YHYH"/>
    <property type="match status" value="1"/>
</dbReference>
<sequence>MGVIGFTKHGVAILNLLTAEYANAVEGPNAETFDSCDGHPTDRGVYHYHKLPSSCVYSGTTDEFLGVAIDGIPFYGPKVSWKTSDVTSSDLDDCNGKTVNGEYRYYVTRDWPYFMGCLRGQVVDPTYITAVNSYTCGSTSVFDACGYLCPCANVRSFKDSTCSAASNRLSLMVVMVSTFTILRVR</sequence>
<dbReference type="EMBL" id="JARBDR010000918">
    <property type="protein sequence ID" value="KAJ8301945.1"/>
    <property type="molecule type" value="Genomic_DNA"/>
</dbReference>
<feature type="signal peptide" evidence="1">
    <location>
        <begin position="1"/>
        <end position="24"/>
    </location>
</feature>
<dbReference type="Proteomes" id="UP001217089">
    <property type="component" value="Unassembled WGS sequence"/>
</dbReference>
<gene>
    <name evidence="3" type="ORF">KUTeg_020932</name>
</gene>
<evidence type="ECO:0000313" key="4">
    <source>
        <dbReference type="Proteomes" id="UP001217089"/>
    </source>
</evidence>